<evidence type="ECO:0000256" key="9">
    <source>
        <dbReference type="SAM" id="Phobius"/>
    </source>
</evidence>
<feature type="binding site" evidence="6">
    <location>
        <position position="312"/>
    </location>
    <ligand>
        <name>Na(+)</name>
        <dbReference type="ChEBI" id="CHEBI:29101"/>
        <label>1</label>
    </ligand>
</feature>
<feature type="transmembrane region" description="Helical" evidence="9">
    <location>
        <begin position="479"/>
        <end position="499"/>
    </location>
</feature>
<feature type="binding site" evidence="6">
    <location>
        <position position="381"/>
    </location>
    <ligand>
        <name>Na(+)</name>
        <dbReference type="ChEBI" id="CHEBI:29101"/>
        <label>1</label>
    </ligand>
</feature>
<keyword evidence="5 9" id="KW-0472">Membrane</keyword>
<keyword evidence="2 8" id="KW-0813">Transport</keyword>
<name>A0A813T4X9_9BILA</name>
<feature type="transmembrane region" description="Helical" evidence="9">
    <location>
        <begin position="368"/>
        <end position="394"/>
    </location>
</feature>
<keyword evidence="4 9" id="KW-1133">Transmembrane helix</keyword>
<dbReference type="PROSITE" id="PS00610">
    <property type="entry name" value="NA_NEUROTRAN_SYMP_1"/>
    <property type="match status" value="1"/>
</dbReference>
<evidence type="ECO:0000256" key="5">
    <source>
        <dbReference type="ARBA" id="ARBA00023136"/>
    </source>
</evidence>
<dbReference type="Gene3D" id="3.50.4.10">
    <property type="entry name" value="Hepatocyte Growth Factor"/>
    <property type="match status" value="1"/>
</dbReference>
<evidence type="ECO:0000256" key="2">
    <source>
        <dbReference type="ARBA" id="ARBA00022448"/>
    </source>
</evidence>
<evidence type="ECO:0000256" key="1">
    <source>
        <dbReference type="ARBA" id="ARBA00004141"/>
    </source>
</evidence>
<feature type="binding site" evidence="6">
    <location>
        <position position="29"/>
    </location>
    <ligand>
        <name>Na(+)</name>
        <dbReference type="ChEBI" id="CHEBI:29101"/>
        <label>1</label>
    </ligand>
</feature>
<dbReference type="GO" id="GO:0043005">
    <property type="term" value="C:neuron projection"/>
    <property type="evidence" value="ECO:0007669"/>
    <property type="project" value="TreeGrafter"/>
</dbReference>
<dbReference type="InterPro" id="IPR037272">
    <property type="entry name" value="SNS_sf"/>
</dbReference>
<feature type="binding site" evidence="6">
    <location>
        <position position="24"/>
    </location>
    <ligand>
        <name>Na(+)</name>
        <dbReference type="ChEBI" id="CHEBI:29101"/>
        <label>1</label>
    </ligand>
</feature>
<dbReference type="Proteomes" id="UP000663860">
    <property type="component" value="Unassembled WGS sequence"/>
</dbReference>
<evidence type="ECO:0000259" key="10">
    <source>
        <dbReference type="PROSITE" id="PS50948"/>
    </source>
</evidence>
<gene>
    <name evidence="11" type="ORF">IZO911_LOCUS7387</name>
</gene>
<dbReference type="PROSITE" id="PS50267">
    <property type="entry name" value="NA_NEUROTRAN_SYMP_3"/>
    <property type="match status" value="1"/>
</dbReference>
<feature type="domain" description="Apple" evidence="10">
    <location>
        <begin position="774"/>
        <end position="844"/>
    </location>
</feature>
<evidence type="ECO:0000313" key="11">
    <source>
        <dbReference type="EMBL" id="CAF0809629.1"/>
    </source>
</evidence>
<dbReference type="EMBL" id="CAJNOE010000048">
    <property type="protein sequence ID" value="CAF0809629.1"/>
    <property type="molecule type" value="Genomic_DNA"/>
</dbReference>
<evidence type="ECO:0000256" key="7">
    <source>
        <dbReference type="PIRSR" id="PIRSR600175-2"/>
    </source>
</evidence>
<keyword evidence="3 8" id="KW-0812">Transmembrane</keyword>
<reference evidence="11" key="1">
    <citation type="submission" date="2021-02" db="EMBL/GenBank/DDBJ databases">
        <authorList>
            <person name="Nowell W R."/>
        </authorList>
    </citation>
    <scope>NUCLEOTIDE SEQUENCE</scope>
</reference>
<keyword evidence="7" id="KW-1015">Disulfide bond</keyword>
<keyword evidence="6" id="KW-0479">Metal-binding</keyword>
<dbReference type="PROSITE" id="PS50948">
    <property type="entry name" value="PAN"/>
    <property type="match status" value="1"/>
</dbReference>
<dbReference type="SUPFAM" id="SSF161070">
    <property type="entry name" value="SNF-like"/>
    <property type="match status" value="1"/>
</dbReference>
<evidence type="ECO:0000313" key="12">
    <source>
        <dbReference type="Proteomes" id="UP000663860"/>
    </source>
</evidence>
<protein>
    <recommendedName>
        <fullName evidence="8">Transporter</fullName>
    </recommendedName>
</protein>
<dbReference type="PANTHER" id="PTHR11616">
    <property type="entry name" value="SODIUM/CHLORIDE DEPENDENT TRANSPORTER"/>
    <property type="match status" value="1"/>
</dbReference>
<feature type="transmembrane region" description="Helical" evidence="9">
    <location>
        <begin position="270"/>
        <end position="294"/>
    </location>
</feature>
<feature type="transmembrane region" description="Helical" evidence="9">
    <location>
        <begin position="437"/>
        <end position="459"/>
    </location>
</feature>
<evidence type="ECO:0000256" key="4">
    <source>
        <dbReference type="ARBA" id="ARBA00022989"/>
    </source>
</evidence>
<evidence type="ECO:0000256" key="8">
    <source>
        <dbReference type="RuleBase" id="RU003732"/>
    </source>
</evidence>
<feature type="binding site" evidence="6">
    <location>
        <position position="22"/>
    </location>
    <ligand>
        <name>Na(+)</name>
        <dbReference type="ChEBI" id="CHEBI:29101"/>
        <label>1</label>
    </ligand>
</feature>
<dbReference type="Pfam" id="PF00024">
    <property type="entry name" value="PAN_1"/>
    <property type="match status" value="1"/>
</dbReference>
<dbReference type="NCBIfam" id="NF037979">
    <property type="entry name" value="Na_transp"/>
    <property type="match status" value="1"/>
</dbReference>
<evidence type="ECO:0000256" key="3">
    <source>
        <dbReference type="ARBA" id="ARBA00022692"/>
    </source>
</evidence>
<accession>A0A813T4X9</accession>
<organism evidence="11 12">
    <name type="scientific">Adineta steineri</name>
    <dbReference type="NCBI Taxonomy" id="433720"/>
    <lineage>
        <taxon>Eukaryota</taxon>
        <taxon>Metazoa</taxon>
        <taxon>Spiralia</taxon>
        <taxon>Gnathifera</taxon>
        <taxon>Rotifera</taxon>
        <taxon>Eurotatoria</taxon>
        <taxon>Bdelloidea</taxon>
        <taxon>Adinetida</taxon>
        <taxon>Adinetidae</taxon>
        <taxon>Adineta</taxon>
    </lineage>
</organism>
<feature type="transmembrane region" description="Helical" evidence="9">
    <location>
        <begin position="406"/>
        <end position="431"/>
    </location>
</feature>
<evidence type="ECO:0000256" key="6">
    <source>
        <dbReference type="PIRSR" id="PIRSR600175-1"/>
    </source>
</evidence>
<sequence length="844" mass="94950">MNNIEKRDKWSSDKDFLFSCIGFAIGLGNVWRFPYLCYEHGGGAFLIPYYITLIFGGIPLFFLEVALGQYTSIGGLGVWKICPIFKGVGYAATIIVFWLNCYYIVVLAWAFYYIYNSFTSSSILPWSTCNNWWNQDSCRTTAQLRNYTSSMNCSSIVGCQQDITNHLVQFTNPVKEFWERNALQITNDISEVGSLRIPLVITLALAWIICYFCIWKGIKWTGKITYFTSMFPYLLLIILLIRGMTLDGAMDGIKYLFIPDLSKLKTSAVWIEASTQIFFSYGLGLGVLIALGSYNKRHINCYRDTLILSIVNEVTCLISGFAIFSVIGFLAKTEGKAISEVAESGPGLAFVVYPAAVAQLPFSPFWSILFFIMLVFIGLDSQFVALEGFITACVDEWEIFRRHKKIFIAIVCLISYAIGLSTVTQGGMYIFKIFDYYSASGWCLLVVLFFECVGVSWFYGADRFCHDIKNMIGYYPGRFWKWCWVSIAIFSLVEYQPVTYKKYHYPKWAEYIGWCIVLSSILAIPIYAVILFHRRQSIKSIRSIGSNNVSLRPTTNIVVTYNKSADEHEKKNSMDNNSYHDQTESKEIPLNEEAIISKKAIIQSASISKINPNKWDNDNSNKKSSIENIDNDHGYNYNMLSSVRKQSSQPAKLVNFKNIMCNIHNGLTYPYDTPSNRMIYTNENDHNLNSKKRRTRKSLNNCSRPCLCIFISLLIALIIGIIAAATAVTLSKVQKTTIPTTITTTTTDTTTTTTDTTSTSTTSTTESTTTPYSCGNMTILLNTDLLGFDFASTGGLQWAACCALCLGNSTCQSFTLDVPSSACYLKVTPTNNGSYSSTHMSAKY</sequence>
<feature type="transmembrane region" description="Helical" evidence="9">
    <location>
        <begin position="197"/>
        <end position="218"/>
    </location>
</feature>
<dbReference type="PRINTS" id="PR00176">
    <property type="entry name" value="NANEUSMPORT"/>
</dbReference>
<feature type="binding site" evidence="6">
    <location>
        <position position="280"/>
    </location>
    <ligand>
        <name>Na(+)</name>
        <dbReference type="ChEBI" id="CHEBI:29101"/>
        <label>1</label>
    </ligand>
</feature>
<proteinExistence type="inferred from homology"/>
<feature type="transmembrane region" description="Helical" evidence="9">
    <location>
        <begin position="511"/>
        <end position="532"/>
    </location>
</feature>
<feature type="transmembrane region" description="Helical" evidence="9">
    <location>
        <begin position="306"/>
        <end position="331"/>
    </location>
</feature>
<dbReference type="GO" id="GO:0005886">
    <property type="term" value="C:plasma membrane"/>
    <property type="evidence" value="ECO:0007669"/>
    <property type="project" value="TreeGrafter"/>
</dbReference>
<feature type="transmembrane region" description="Helical" evidence="9">
    <location>
        <begin position="230"/>
        <end position="250"/>
    </location>
</feature>
<feature type="transmembrane region" description="Helical" evidence="9">
    <location>
        <begin position="88"/>
        <end position="115"/>
    </location>
</feature>
<feature type="transmembrane region" description="Helical" evidence="9">
    <location>
        <begin position="706"/>
        <end position="730"/>
    </location>
</feature>
<dbReference type="Pfam" id="PF00209">
    <property type="entry name" value="SNF"/>
    <property type="match status" value="1"/>
</dbReference>
<comment type="caution">
    <text evidence="11">The sequence shown here is derived from an EMBL/GenBank/DDBJ whole genome shotgun (WGS) entry which is preliminary data.</text>
</comment>
<dbReference type="GO" id="GO:0046872">
    <property type="term" value="F:metal ion binding"/>
    <property type="evidence" value="ECO:0007669"/>
    <property type="project" value="UniProtKB-KW"/>
</dbReference>
<feature type="binding site" evidence="6">
    <location>
        <position position="380"/>
    </location>
    <ligand>
        <name>Na(+)</name>
        <dbReference type="ChEBI" id="CHEBI:29101"/>
        <label>1</label>
    </ligand>
</feature>
<dbReference type="InterPro" id="IPR000175">
    <property type="entry name" value="Na/ntran_symport"/>
</dbReference>
<dbReference type="CDD" id="cd11496">
    <property type="entry name" value="SLC6sbd-TauT-like"/>
    <property type="match status" value="1"/>
</dbReference>
<dbReference type="InterPro" id="IPR003609">
    <property type="entry name" value="Pan_app"/>
</dbReference>
<feature type="transmembrane region" description="Helical" evidence="9">
    <location>
        <begin position="47"/>
        <end position="67"/>
    </location>
</feature>
<comment type="subcellular location">
    <subcellularLocation>
        <location evidence="1">Membrane</location>
        <topology evidence="1">Multi-pass membrane protein</topology>
    </subcellularLocation>
</comment>
<dbReference type="PANTHER" id="PTHR11616:SF265">
    <property type="entry name" value="TRANSPORTER"/>
    <property type="match status" value="1"/>
</dbReference>
<keyword evidence="6" id="KW-0915">Sodium</keyword>
<keyword evidence="8" id="KW-0769">Symport</keyword>
<feature type="transmembrane region" description="Helical" evidence="9">
    <location>
        <begin position="16"/>
        <end position="35"/>
    </location>
</feature>
<feature type="disulfide bond" evidence="7">
    <location>
        <begin position="129"/>
        <end position="138"/>
    </location>
</feature>
<dbReference type="AlphaFoldDB" id="A0A813T4X9"/>
<comment type="similarity">
    <text evidence="8">Belongs to the sodium:neurotransmitter symporter (SNF) (TC 2.A.22) family.</text>
</comment>
<dbReference type="GO" id="GO:0005332">
    <property type="term" value="F:gamma-aminobutyric acid:sodium:chloride symporter activity"/>
    <property type="evidence" value="ECO:0007669"/>
    <property type="project" value="TreeGrafter"/>
</dbReference>